<keyword evidence="11" id="KW-0378">Hydrolase</keyword>
<dbReference type="CDD" id="cd10422">
    <property type="entry name" value="RNase_Ire1"/>
    <property type="match status" value="1"/>
</dbReference>
<protein>
    <recommendedName>
        <fullName evidence="3">non-specific serine/threonine protein kinase</fullName>
        <ecNumber evidence="3">2.7.11.1</ecNumber>
    </recommendedName>
</protein>
<evidence type="ECO:0000256" key="7">
    <source>
        <dbReference type="ARBA" id="ARBA00022692"/>
    </source>
</evidence>
<dbReference type="GO" id="GO:0070059">
    <property type="term" value="P:intrinsic apoptotic signaling pathway in response to endoplasmic reticulum stress"/>
    <property type="evidence" value="ECO:0007669"/>
    <property type="project" value="TreeGrafter"/>
</dbReference>
<dbReference type="Proteomes" id="UP000270296">
    <property type="component" value="Unassembled WGS sequence"/>
</dbReference>
<sequence length="728" mass="82561">MCVLCALLQFLGRKIRHKARRKRKSYTRTNLQAKSWSQTLFVMCIFSMTCISFDLFVPFDILFVSTINGDIAAVDAATGALRWSVKETPIVRSTFPTESHFTFLPNPQDGSLYTLTEDGLKKLPFSIPALVHAAPCRSKEGILYAGKKEDTWFGIDPKTGNITETLNFSPRDALCPAPSDAVQYIGKTEYHIALADVHNVSNRWNATYVEYSSYNWRDKSEADTRYFSSCSDGLDTLGKICWHRNFSSTVVAVYELGTEGLKKMRMNVLGRKTLYNILFNSLAQPANSRFFVPSERAEKNKESVLPDLVLSSRFFLSLSRNSADDGVFTRIGKILVNSSEIIGRGSDGTVIFAGKFDSRNIAVKRIVLDYVKLADREVNALRETDTHPNVIRYFCMEADRQFCYIALELCCFTLEEFVENKNMPMSCTLNVLHALYETTSGLAWLHDFGMVHRDIKPSNVLFSAPDKTGSVRAKISDFGLCKKVSQASVTQSGFAGTLGWTAPEMMQDQEAVTFAADVFSLGCLFYYALSGGLHAFGDSNHRQVNIIIGHDEIDDTYTLTELYKLTFLCAESRCLIKQMVSHSRTSRPSAKEILKHPVFWTSEKRLQFLQDVSDRIENEDIFSPVVRNLERGSSVVTANDWRLQLCPALQEDLRKFRTYRGRSLRDLLRAIRNKRHHYQELPEELRTAIGSIPDDFIAYFTDRFPNLIMHVYGAMSICKTDSILARYY</sequence>
<organism evidence="23">
    <name type="scientific">Soboliphyme baturini</name>
    <dbReference type="NCBI Taxonomy" id="241478"/>
    <lineage>
        <taxon>Eukaryota</taxon>
        <taxon>Metazoa</taxon>
        <taxon>Ecdysozoa</taxon>
        <taxon>Nematoda</taxon>
        <taxon>Enoplea</taxon>
        <taxon>Dorylaimia</taxon>
        <taxon>Dioctophymatida</taxon>
        <taxon>Dioctophymatoidea</taxon>
        <taxon>Soboliphymatidae</taxon>
        <taxon>Soboliphyme</taxon>
    </lineage>
</organism>
<dbReference type="GO" id="GO:0005524">
    <property type="term" value="F:ATP binding"/>
    <property type="evidence" value="ECO:0007669"/>
    <property type="project" value="UniProtKB-KW"/>
</dbReference>
<comment type="cofactor">
    <cofactor evidence="1">
        <name>Mg(2+)</name>
        <dbReference type="ChEBI" id="CHEBI:18420"/>
    </cofactor>
</comment>
<dbReference type="Gene3D" id="1.10.510.10">
    <property type="entry name" value="Transferase(Phosphotransferase) domain 1"/>
    <property type="match status" value="1"/>
</dbReference>
<dbReference type="InterPro" id="IPR045133">
    <property type="entry name" value="IRE1/2-like"/>
</dbReference>
<dbReference type="InterPro" id="IPR011009">
    <property type="entry name" value="Kinase-like_dom_sf"/>
</dbReference>
<dbReference type="SMART" id="SM00220">
    <property type="entry name" value="S_TKc"/>
    <property type="match status" value="1"/>
</dbReference>
<evidence type="ECO:0000256" key="6">
    <source>
        <dbReference type="ARBA" id="ARBA00022679"/>
    </source>
</evidence>
<evidence type="ECO:0000256" key="13">
    <source>
        <dbReference type="ARBA" id="ARBA00022840"/>
    </source>
</evidence>
<dbReference type="Pfam" id="PF06479">
    <property type="entry name" value="Ribonuc_2-5A"/>
    <property type="match status" value="1"/>
</dbReference>
<keyword evidence="22" id="KW-1185">Reference proteome</keyword>
<dbReference type="EMBL" id="UZAM01007390">
    <property type="protein sequence ID" value="VDO98820.1"/>
    <property type="molecule type" value="Genomic_DNA"/>
</dbReference>
<evidence type="ECO:0000256" key="4">
    <source>
        <dbReference type="ARBA" id="ARBA00022527"/>
    </source>
</evidence>
<dbReference type="InterPro" id="IPR008271">
    <property type="entry name" value="Ser/Thr_kinase_AS"/>
</dbReference>
<reference evidence="23" key="1">
    <citation type="submission" date="2016-06" db="UniProtKB">
        <authorList>
            <consortium name="WormBaseParasite"/>
        </authorList>
    </citation>
    <scope>IDENTIFICATION</scope>
</reference>
<dbReference type="SUPFAM" id="SSF50998">
    <property type="entry name" value="Quinoprotein alcohol dehydrogenase-like"/>
    <property type="match status" value="1"/>
</dbReference>
<dbReference type="InterPro" id="IPR000719">
    <property type="entry name" value="Prot_kinase_dom"/>
</dbReference>
<evidence type="ECO:0000256" key="5">
    <source>
        <dbReference type="ARBA" id="ARBA00022553"/>
    </source>
</evidence>
<evidence type="ECO:0000256" key="3">
    <source>
        <dbReference type="ARBA" id="ARBA00012513"/>
    </source>
</evidence>
<keyword evidence="12" id="KW-0256">Endoplasmic reticulum</keyword>
<dbReference type="Gene3D" id="1.20.1440.180">
    <property type="entry name" value="KEN domain"/>
    <property type="match status" value="1"/>
</dbReference>
<keyword evidence="6" id="KW-0808">Transferase</keyword>
<dbReference type="GO" id="GO:0010468">
    <property type="term" value="P:regulation of gene expression"/>
    <property type="evidence" value="ECO:0007669"/>
    <property type="project" value="UniProtKB-ARBA"/>
</dbReference>
<dbReference type="GO" id="GO:0080090">
    <property type="term" value="P:regulation of primary metabolic process"/>
    <property type="evidence" value="ECO:0007669"/>
    <property type="project" value="UniProtKB-ARBA"/>
</dbReference>
<dbReference type="EC" id="2.7.11.1" evidence="3"/>
<keyword evidence="16" id="KW-0511">Multifunctional enzyme</keyword>
<evidence type="ECO:0000256" key="10">
    <source>
        <dbReference type="ARBA" id="ARBA00022777"/>
    </source>
</evidence>
<evidence type="ECO:0000256" key="16">
    <source>
        <dbReference type="ARBA" id="ARBA00023268"/>
    </source>
</evidence>
<dbReference type="GO" id="GO:1990604">
    <property type="term" value="C:IRE1-TRAF2-ASK1 complex"/>
    <property type="evidence" value="ECO:0007669"/>
    <property type="project" value="TreeGrafter"/>
</dbReference>
<name>A0A183IGL9_9BILA</name>
<evidence type="ECO:0000313" key="21">
    <source>
        <dbReference type="EMBL" id="VDO98820.1"/>
    </source>
</evidence>
<dbReference type="InterPro" id="IPR018391">
    <property type="entry name" value="PQQ_b-propeller_rpt"/>
</dbReference>
<reference evidence="21 22" key="2">
    <citation type="submission" date="2018-11" db="EMBL/GenBank/DDBJ databases">
        <authorList>
            <consortium name="Pathogen Informatics"/>
        </authorList>
    </citation>
    <scope>NUCLEOTIDE SEQUENCE [LARGE SCALE GENOMIC DNA]</scope>
</reference>
<dbReference type="FunFam" id="1.20.1440.180:FF:000001">
    <property type="entry name" value="Serine/threonine-protein kinase/endoribonuclease IRE1"/>
    <property type="match status" value="1"/>
</dbReference>
<keyword evidence="10" id="KW-0418">Kinase</keyword>
<dbReference type="Gene3D" id="3.30.200.20">
    <property type="entry name" value="Phosphorylase Kinase, domain 1"/>
    <property type="match status" value="1"/>
</dbReference>
<evidence type="ECO:0000259" key="19">
    <source>
        <dbReference type="PROSITE" id="PS50011"/>
    </source>
</evidence>
<accession>A0A183IGL9</accession>
<dbReference type="OrthoDB" id="63989at2759"/>
<dbReference type="WBParaSite" id="SBAD_0000289601-mRNA-1">
    <property type="protein sequence ID" value="SBAD_0000289601-mRNA-1"/>
    <property type="gene ID" value="SBAD_0000289601"/>
</dbReference>
<dbReference type="FunFam" id="3.30.200.20:FF:000077">
    <property type="entry name" value="Putative Serine/threonine-protein kinase/endoribonuclease IRE1"/>
    <property type="match status" value="1"/>
</dbReference>
<proteinExistence type="predicted"/>
<dbReference type="InterPro" id="IPR038357">
    <property type="entry name" value="KEN_sf"/>
</dbReference>
<evidence type="ECO:0000256" key="14">
    <source>
        <dbReference type="ARBA" id="ARBA00022989"/>
    </source>
</evidence>
<evidence type="ECO:0000313" key="23">
    <source>
        <dbReference type="WBParaSite" id="SBAD_0000289601-mRNA-1"/>
    </source>
</evidence>
<dbReference type="InterPro" id="IPR011047">
    <property type="entry name" value="Quinoprotein_ADH-like_sf"/>
</dbReference>
<evidence type="ECO:0000256" key="1">
    <source>
        <dbReference type="ARBA" id="ARBA00001946"/>
    </source>
</evidence>
<keyword evidence="7" id="KW-0812">Transmembrane</keyword>
<keyword evidence="5" id="KW-0597">Phosphoprotein</keyword>
<dbReference type="PANTHER" id="PTHR13954">
    <property type="entry name" value="IRE1-RELATED"/>
    <property type="match status" value="1"/>
</dbReference>
<comment type="catalytic activity">
    <reaction evidence="18">
        <text>L-seryl-[protein] + ATP = O-phospho-L-seryl-[protein] + ADP + H(+)</text>
        <dbReference type="Rhea" id="RHEA:17989"/>
        <dbReference type="Rhea" id="RHEA-COMP:9863"/>
        <dbReference type="Rhea" id="RHEA-COMP:11604"/>
        <dbReference type="ChEBI" id="CHEBI:15378"/>
        <dbReference type="ChEBI" id="CHEBI:29999"/>
        <dbReference type="ChEBI" id="CHEBI:30616"/>
        <dbReference type="ChEBI" id="CHEBI:83421"/>
        <dbReference type="ChEBI" id="CHEBI:456216"/>
        <dbReference type="EC" id="2.7.11.1"/>
    </reaction>
</comment>
<dbReference type="GO" id="GO:0004521">
    <property type="term" value="F:RNA endonuclease activity"/>
    <property type="evidence" value="ECO:0007669"/>
    <property type="project" value="InterPro"/>
</dbReference>
<keyword evidence="15" id="KW-0472">Membrane</keyword>
<feature type="domain" description="KEN" evidence="20">
    <location>
        <begin position="602"/>
        <end position="728"/>
    </location>
</feature>
<dbReference type="GO" id="GO:0016787">
    <property type="term" value="F:hydrolase activity"/>
    <property type="evidence" value="ECO:0007669"/>
    <property type="project" value="UniProtKB-KW"/>
</dbReference>
<keyword evidence="8" id="KW-0732">Signal</keyword>
<keyword evidence="9" id="KW-0547">Nucleotide-binding</keyword>
<dbReference type="Pfam" id="PF00069">
    <property type="entry name" value="Pkinase"/>
    <property type="match status" value="1"/>
</dbReference>
<evidence type="ECO:0000256" key="2">
    <source>
        <dbReference type="ARBA" id="ARBA00004115"/>
    </source>
</evidence>
<evidence type="ECO:0000256" key="18">
    <source>
        <dbReference type="ARBA" id="ARBA00048679"/>
    </source>
</evidence>
<dbReference type="Gene3D" id="2.130.10.10">
    <property type="entry name" value="YVTN repeat-like/Quinoprotein amine dehydrogenase"/>
    <property type="match status" value="1"/>
</dbReference>
<dbReference type="GO" id="GO:0051082">
    <property type="term" value="F:unfolded protein binding"/>
    <property type="evidence" value="ECO:0007669"/>
    <property type="project" value="TreeGrafter"/>
</dbReference>
<evidence type="ECO:0000256" key="15">
    <source>
        <dbReference type="ARBA" id="ARBA00023136"/>
    </source>
</evidence>
<comment type="subcellular location">
    <subcellularLocation>
        <location evidence="2">Endoplasmic reticulum membrane</location>
        <topology evidence="2">Single-pass type I membrane protein</topology>
    </subcellularLocation>
</comment>
<dbReference type="GO" id="GO:0006397">
    <property type="term" value="P:mRNA processing"/>
    <property type="evidence" value="ECO:0007669"/>
    <property type="project" value="InterPro"/>
</dbReference>
<dbReference type="AlphaFoldDB" id="A0A183IGL9"/>
<dbReference type="PANTHER" id="PTHR13954:SF6">
    <property type="entry name" value="NON-SPECIFIC SERINE_THREONINE PROTEIN KINASE"/>
    <property type="match status" value="1"/>
</dbReference>
<feature type="domain" description="Protein kinase" evidence="19">
    <location>
        <begin position="336"/>
        <end position="599"/>
    </location>
</feature>
<dbReference type="SMART" id="SM00580">
    <property type="entry name" value="PUG"/>
    <property type="match status" value="1"/>
</dbReference>
<dbReference type="GO" id="GO:0004674">
    <property type="term" value="F:protein serine/threonine kinase activity"/>
    <property type="evidence" value="ECO:0007669"/>
    <property type="project" value="UniProtKB-KW"/>
</dbReference>
<dbReference type="PROSITE" id="PS50011">
    <property type="entry name" value="PROTEIN_KINASE_DOM"/>
    <property type="match status" value="1"/>
</dbReference>
<evidence type="ECO:0000256" key="17">
    <source>
        <dbReference type="ARBA" id="ARBA00047899"/>
    </source>
</evidence>
<gene>
    <name evidence="21" type="ORF">SBAD_LOCUS2764</name>
</gene>
<dbReference type="SUPFAM" id="SSF56112">
    <property type="entry name" value="Protein kinase-like (PK-like)"/>
    <property type="match status" value="1"/>
</dbReference>
<evidence type="ECO:0000259" key="20">
    <source>
        <dbReference type="PROSITE" id="PS51392"/>
    </source>
</evidence>
<dbReference type="InterPro" id="IPR010513">
    <property type="entry name" value="KEN_dom"/>
</dbReference>
<evidence type="ECO:0000256" key="8">
    <source>
        <dbReference type="ARBA" id="ARBA00022729"/>
    </source>
</evidence>
<dbReference type="SMART" id="SM00564">
    <property type="entry name" value="PQQ"/>
    <property type="match status" value="2"/>
</dbReference>
<evidence type="ECO:0000256" key="9">
    <source>
        <dbReference type="ARBA" id="ARBA00022741"/>
    </source>
</evidence>
<evidence type="ECO:0000313" key="22">
    <source>
        <dbReference type="Proteomes" id="UP000270296"/>
    </source>
</evidence>
<evidence type="ECO:0000256" key="11">
    <source>
        <dbReference type="ARBA" id="ARBA00022801"/>
    </source>
</evidence>
<dbReference type="GO" id="GO:0036498">
    <property type="term" value="P:IRE1-mediated unfolded protein response"/>
    <property type="evidence" value="ECO:0007669"/>
    <property type="project" value="TreeGrafter"/>
</dbReference>
<keyword evidence="14" id="KW-1133">Transmembrane helix</keyword>
<dbReference type="PROSITE" id="PS51392">
    <property type="entry name" value="KEN"/>
    <property type="match status" value="1"/>
</dbReference>
<keyword evidence="13" id="KW-0067">ATP-binding</keyword>
<dbReference type="InterPro" id="IPR015943">
    <property type="entry name" value="WD40/YVTN_repeat-like_dom_sf"/>
</dbReference>
<dbReference type="PROSITE" id="PS00108">
    <property type="entry name" value="PROTEIN_KINASE_ST"/>
    <property type="match status" value="1"/>
</dbReference>
<keyword evidence="4" id="KW-0723">Serine/threonine-protein kinase</keyword>
<evidence type="ECO:0000256" key="12">
    <source>
        <dbReference type="ARBA" id="ARBA00022824"/>
    </source>
</evidence>
<comment type="catalytic activity">
    <reaction evidence="17">
        <text>L-threonyl-[protein] + ATP = O-phospho-L-threonyl-[protein] + ADP + H(+)</text>
        <dbReference type="Rhea" id="RHEA:46608"/>
        <dbReference type="Rhea" id="RHEA-COMP:11060"/>
        <dbReference type="Rhea" id="RHEA-COMP:11605"/>
        <dbReference type="ChEBI" id="CHEBI:15378"/>
        <dbReference type="ChEBI" id="CHEBI:30013"/>
        <dbReference type="ChEBI" id="CHEBI:30616"/>
        <dbReference type="ChEBI" id="CHEBI:61977"/>
        <dbReference type="ChEBI" id="CHEBI:456216"/>
        <dbReference type="EC" id="2.7.11.1"/>
    </reaction>
</comment>